<feature type="domain" description="Glycosyl transferase family 51" evidence="29">
    <location>
        <begin position="43"/>
        <end position="217"/>
    </location>
</feature>
<sequence length="677" mass="73630">MSHPKKVLTILFLSLAVLCTGCSANPQLNLEIPVSSKILDVNGDLITVISEENRIPVPLESVSPYLQKAIIAIEDARFYSHHGIDPIGIGRAVYHNIKAGAVVEGGSTITQQLAKNLYLDPRRTLGRKLEELAITIQLERKYTKNEILSMYLNQIYFGQGAYGIEAAAKTYFNKSARDLDLAESAMLAGVPRAPSVYNPSTDFKAAKSRQAAVLDRMVELGMLQEEQAAKAKNEYLQPAKTSVTFKKAPYFTGEIINYFKQNYPDGLELLYSGGLTIYTTLDINMQDAAEKVLKESLAGSDPQLNGALVAIEPKTGQVRAMVGGKDYNASQFNRALARVQPGSTFKAFVYTAAIEHGYTPASMLSCEPVSYPLTGGEVYQPKDFQGGYHNRQFTLKEALYTSDNVVAVRLNERVGPSLAAAYARRMGIDSEIKPVLSLPLGTSEVTPLELASAYGCLANSGIKSKPYFITKVTDNYGRVLDAQRPELEQAVDEKTAYIMTDMLSGVIKQGGTASNIAGMIQRPAAGKTGTTENYKDAWFVGYTPDLAAAVYIGFDDKNKSTGRTGSQIAAPAWASFIKEALKDVPPRDYPVPAGVVRTKICLDDGLLAGGLNTKAVEAAFVQGTEPTQLCSGAGSGIIIDKSEVPAQRLPGQRKYFFDRDRILPDLKRLMPKRKGVH</sequence>
<dbReference type="Proteomes" id="UP000297597">
    <property type="component" value="Unassembled WGS sequence"/>
</dbReference>
<dbReference type="FunFam" id="1.10.3810.10:FF:000001">
    <property type="entry name" value="Penicillin-binding protein 1A"/>
    <property type="match status" value="1"/>
</dbReference>
<evidence type="ECO:0000256" key="17">
    <source>
        <dbReference type="ARBA" id="ARBA00022984"/>
    </source>
</evidence>
<comment type="similarity">
    <text evidence="5">In the N-terminal section; belongs to the glycosyltransferase 51 family.</text>
</comment>
<dbReference type="GO" id="GO:0009252">
    <property type="term" value="P:peptidoglycan biosynthetic process"/>
    <property type="evidence" value="ECO:0007669"/>
    <property type="project" value="UniProtKB-UniPathway"/>
</dbReference>
<feature type="chain" id="PRO_5039699527" description="Penicillin-binding protein 1A" evidence="27">
    <location>
        <begin position="25"/>
        <end position="677"/>
    </location>
</feature>
<dbReference type="PANTHER" id="PTHR32282:SF33">
    <property type="entry name" value="PEPTIDOGLYCAN GLYCOSYLTRANSFERASE"/>
    <property type="match status" value="1"/>
</dbReference>
<dbReference type="GO" id="GO:0008360">
    <property type="term" value="P:regulation of cell shape"/>
    <property type="evidence" value="ECO:0007669"/>
    <property type="project" value="UniProtKB-KW"/>
</dbReference>
<evidence type="ECO:0000256" key="14">
    <source>
        <dbReference type="ARBA" id="ARBA00022801"/>
    </source>
</evidence>
<keyword evidence="11" id="KW-0328">Glycosyltransferase</keyword>
<keyword evidence="17" id="KW-0573">Peptidoglycan synthesis</keyword>
<evidence type="ECO:0000256" key="3">
    <source>
        <dbReference type="ARBA" id="ARBA00004752"/>
    </source>
</evidence>
<keyword evidence="18" id="KW-1133">Transmembrane helix</keyword>
<evidence type="ECO:0000313" key="30">
    <source>
        <dbReference type="EMBL" id="TEB09883.1"/>
    </source>
</evidence>
<keyword evidence="20" id="KW-0046">Antibiotic resistance</keyword>
<feature type="signal peptide" evidence="27">
    <location>
        <begin position="1"/>
        <end position="24"/>
    </location>
</feature>
<evidence type="ECO:0000256" key="13">
    <source>
        <dbReference type="ARBA" id="ARBA00022692"/>
    </source>
</evidence>
<dbReference type="OrthoDB" id="9766909at2"/>
<evidence type="ECO:0000256" key="12">
    <source>
        <dbReference type="ARBA" id="ARBA00022679"/>
    </source>
</evidence>
<evidence type="ECO:0000313" key="31">
    <source>
        <dbReference type="Proteomes" id="UP000297597"/>
    </source>
</evidence>
<dbReference type="EMBL" id="QFFZ01000036">
    <property type="protein sequence ID" value="TEB09883.1"/>
    <property type="molecule type" value="Genomic_DNA"/>
</dbReference>
<comment type="subcellular location">
    <subcellularLocation>
        <location evidence="2">Cell membrane</location>
        <topology evidence="2">Single-pass type II membrane protein</topology>
    </subcellularLocation>
</comment>
<protein>
    <recommendedName>
        <fullName evidence="7">Penicillin-binding protein 1A</fullName>
        <ecNumber evidence="24">2.4.99.28</ecNumber>
        <ecNumber evidence="6">3.4.16.4</ecNumber>
    </recommendedName>
</protein>
<dbReference type="Gene3D" id="3.40.710.10">
    <property type="entry name" value="DD-peptidase/beta-lactamase superfamily"/>
    <property type="match status" value="1"/>
</dbReference>
<evidence type="ECO:0000256" key="8">
    <source>
        <dbReference type="ARBA" id="ARBA00022475"/>
    </source>
</evidence>
<dbReference type="UniPathway" id="UPA00219"/>
<dbReference type="GO" id="GO:0008955">
    <property type="term" value="F:peptidoglycan glycosyltransferase activity"/>
    <property type="evidence" value="ECO:0007669"/>
    <property type="project" value="UniProtKB-EC"/>
</dbReference>
<dbReference type="RefSeq" id="WP_134214590.1">
    <property type="nucleotide sequence ID" value="NZ_QFFZ01000036.1"/>
</dbReference>
<keyword evidence="9" id="KW-0121">Carboxypeptidase</keyword>
<dbReference type="InterPro" id="IPR023346">
    <property type="entry name" value="Lysozyme-like_dom_sf"/>
</dbReference>
<keyword evidence="15" id="KW-0133">Cell shape</keyword>
<evidence type="ECO:0000256" key="24">
    <source>
        <dbReference type="ARBA" id="ARBA00044770"/>
    </source>
</evidence>
<evidence type="ECO:0000259" key="28">
    <source>
        <dbReference type="Pfam" id="PF00905"/>
    </source>
</evidence>
<proteinExistence type="inferred from homology"/>
<dbReference type="EC" id="3.4.16.4" evidence="6"/>
<dbReference type="InterPro" id="IPR012338">
    <property type="entry name" value="Beta-lactam/transpept-like"/>
</dbReference>
<evidence type="ECO:0000256" key="18">
    <source>
        <dbReference type="ARBA" id="ARBA00022989"/>
    </source>
</evidence>
<keyword evidence="21" id="KW-0511">Multifunctional enzyme</keyword>
<dbReference type="Pfam" id="PF00912">
    <property type="entry name" value="Transgly"/>
    <property type="match status" value="1"/>
</dbReference>
<keyword evidence="13" id="KW-0812">Transmembrane</keyword>
<keyword evidence="22" id="KW-0961">Cell wall biogenesis/degradation</keyword>
<dbReference type="GO" id="GO:0005886">
    <property type="term" value="C:plasma membrane"/>
    <property type="evidence" value="ECO:0007669"/>
    <property type="project" value="UniProtKB-SubCell"/>
</dbReference>
<comment type="catalytic activity">
    <reaction evidence="25">
        <text>[GlcNAc-(1-&gt;4)-Mur2Ac(oyl-L-Ala-gamma-D-Glu-L-Lys-D-Ala-D-Ala)](n)-di-trans,octa-cis-undecaprenyl diphosphate + beta-D-GlcNAc-(1-&gt;4)-Mur2Ac(oyl-L-Ala-gamma-D-Glu-L-Lys-D-Ala-D-Ala)-di-trans,octa-cis-undecaprenyl diphosphate = [GlcNAc-(1-&gt;4)-Mur2Ac(oyl-L-Ala-gamma-D-Glu-L-Lys-D-Ala-D-Ala)](n+1)-di-trans,octa-cis-undecaprenyl diphosphate + di-trans,octa-cis-undecaprenyl diphosphate + H(+)</text>
        <dbReference type="Rhea" id="RHEA:23708"/>
        <dbReference type="Rhea" id="RHEA-COMP:9602"/>
        <dbReference type="Rhea" id="RHEA-COMP:9603"/>
        <dbReference type="ChEBI" id="CHEBI:15378"/>
        <dbReference type="ChEBI" id="CHEBI:58405"/>
        <dbReference type="ChEBI" id="CHEBI:60033"/>
        <dbReference type="ChEBI" id="CHEBI:78435"/>
        <dbReference type="EC" id="2.4.99.28"/>
    </reaction>
</comment>
<evidence type="ECO:0000256" key="16">
    <source>
        <dbReference type="ARBA" id="ARBA00022968"/>
    </source>
</evidence>
<gene>
    <name evidence="30" type="primary">pbpG</name>
    <name evidence="30" type="ORF">Pmgp_02794</name>
</gene>
<comment type="similarity">
    <text evidence="4">In the C-terminal section; belongs to the transpeptidase family.</text>
</comment>
<comment type="pathway">
    <text evidence="3">Cell wall biogenesis; peptidoglycan biosynthesis.</text>
</comment>
<keyword evidence="19" id="KW-0472">Membrane</keyword>
<comment type="catalytic activity">
    <reaction evidence="23">
        <text>Preferential cleavage: (Ac)2-L-Lys-D-Ala-|-D-Ala. Also transpeptidation of peptidyl-alanyl moieties that are N-acyl substituents of D-alanine.</text>
        <dbReference type="EC" id="3.4.16.4"/>
    </reaction>
</comment>
<evidence type="ECO:0000256" key="6">
    <source>
        <dbReference type="ARBA" id="ARBA00012448"/>
    </source>
</evidence>
<dbReference type="SUPFAM" id="SSF56601">
    <property type="entry name" value="beta-lactamase/transpeptidase-like"/>
    <property type="match status" value="1"/>
</dbReference>
<evidence type="ECO:0000256" key="23">
    <source>
        <dbReference type="ARBA" id="ARBA00034000"/>
    </source>
</evidence>
<keyword evidence="14" id="KW-0378">Hydrolase</keyword>
<dbReference type="AlphaFoldDB" id="A0A4Y7RLY4"/>
<evidence type="ECO:0000256" key="10">
    <source>
        <dbReference type="ARBA" id="ARBA00022670"/>
    </source>
</evidence>
<dbReference type="SUPFAM" id="SSF53955">
    <property type="entry name" value="Lysozyme-like"/>
    <property type="match status" value="1"/>
</dbReference>
<dbReference type="GO" id="GO:0008658">
    <property type="term" value="F:penicillin binding"/>
    <property type="evidence" value="ECO:0007669"/>
    <property type="project" value="InterPro"/>
</dbReference>
<evidence type="ECO:0000256" key="1">
    <source>
        <dbReference type="ARBA" id="ARBA00002624"/>
    </source>
</evidence>
<evidence type="ECO:0000256" key="20">
    <source>
        <dbReference type="ARBA" id="ARBA00023251"/>
    </source>
</evidence>
<evidence type="ECO:0000256" key="25">
    <source>
        <dbReference type="ARBA" id="ARBA00049902"/>
    </source>
</evidence>
<dbReference type="NCBIfam" id="TIGR02074">
    <property type="entry name" value="PBP_1a_fam"/>
    <property type="match status" value="1"/>
</dbReference>
<evidence type="ECO:0000256" key="5">
    <source>
        <dbReference type="ARBA" id="ARBA00007739"/>
    </source>
</evidence>
<dbReference type="InterPro" id="IPR050396">
    <property type="entry name" value="Glycosyltr_51/Transpeptidase"/>
</dbReference>
<evidence type="ECO:0000256" key="7">
    <source>
        <dbReference type="ARBA" id="ARBA00018638"/>
    </source>
</evidence>
<dbReference type="PANTHER" id="PTHR32282">
    <property type="entry name" value="BINDING PROTEIN TRANSPEPTIDASE, PUTATIVE-RELATED"/>
    <property type="match status" value="1"/>
</dbReference>
<dbReference type="GO" id="GO:0030288">
    <property type="term" value="C:outer membrane-bounded periplasmic space"/>
    <property type="evidence" value="ECO:0007669"/>
    <property type="project" value="TreeGrafter"/>
</dbReference>
<keyword evidence="27" id="KW-0732">Signal</keyword>
<keyword evidence="12" id="KW-0808">Transferase</keyword>
<evidence type="ECO:0000256" key="19">
    <source>
        <dbReference type="ARBA" id="ARBA00023136"/>
    </source>
</evidence>
<dbReference type="InterPro" id="IPR036950">
    <property type="entry name" value="PBP_transglycosylase"/>
</dbReference>
<dbReference type="GO" id="GO:0009002">
    <property type="term" value="F:serine-type D-Ala-D-Ala carboxypeptidase activity"/>
    <property type="evidence" value="ECO:0007669"/>
    <property type="project" value="UniProtKB-EC"/>
</dbReference>
<reference evidence="30 31" key="1">
    <citation type="journal article" date="2018" name="Environ. Microbiol.">
        <title>Novel energy conservation strategies and behaviour of Pelotomaculum schinkii driving syntrophic propionate catabolism.</title>
        <authorList>
            <person name="Hidalgo-Ahumada C.A.P."/>
            <person name="Nobu M.K."/>
            <person name="Narihiro T."/>
            <person name="Tamaki H."/>
            <person name="Liu W.T."/>
            <person name="Kamagata Y."/>
            <person name="Stams A.J.M."/>
            <person name="Imachi H."/>
            <person name="Sousa D.Z."/>
        </authorList>
    </citation>
    <scope>NUCLEOTIDE SEQUENCE [LARGE SCALE GENOMIC DNA]</scope>
    <source>
        <strain evidence="30 31">MGP</strain>
    </source>
</reference>
<dbReference type="GO" id="GO:0046677">
    <property type="term" value="P:response to antibiotic"/>
    <property type="evidence" value="ECO:0007669"/>
    <property type="project" value="UniProtKB-KW"/>
</dbReference>
<comment type="pathway">
    <text evidence="26">Glycan biosynthesis.</text>
</comment>
<dbReference type="InterPro" id="IPR001460">
    <property type="entry name" value="PCN-bd_Tpept"/>
</dbReference>
<organism evidence="30 31">
    <name type="scientific">Pelotomaculum propionicicum</name>
    <dbReference type="NCBI Taxonomy" id="258475"/>
    <lineage>
        <taxon>Bacteria</taxon>
        <taxon>Bacillati</taxon>
        <taxon>Bacillota</taxon>
        <taxon>Clostridia</taxon>
        <taxon>Eubacteriales</taxon>
        <taxon>Desulfotomaculaceae</taxon>
        <taxon>Pelotomaculum</taxon>
    </lineage>
</organism>
<accession>A0A4Y7RLY4</accession>
<evidence type="ECO:0000256" key="21">
    <source>
        <dbReference type="ARBA" id="ARBA00023268"/>
    </source>
</evidence>
<dbReference type="EC" id="2.4.99.28" evidence="24"/>
<keyword evidence="31" id="KW-1185">Reference proteome</keyword>
<comment type="caution">
    <text evidence="30">The sequence shown here is derived from an EMBL/GenBank/DDBJ whole genome shotgun (WGS) entry which is preliminary data.</text>
</comment>
<dbReference type="GO" id="GO:0006508">
    <property type="term" value="P:proteolysis"/>
    <property type="evidence" value="ECO:0007669"/>
    <property type="project" value="UniProtKB-KW"/>
</dbReference>
<evidence type="ECO:0000256" key="11">
    <source>
        <dbReference type="ARBA" id="ARBA00022676"/>
    </source>
</evidence>
<name>A0A4Y7RLY4_9FIRM</name>
<keyword evidence="16" id="KW-0735">Signal-anchor</keyword>
<keyword evidence="10" id="KW-0645">Protease</keyword>
<dbReference type="GO" id="GO:0071555">
    <property type="term" value="P:cell wall organization"/>
    <property type="evidence" value="ECO:0007669"/>
    <property type="project" value="UniProtKB-KW"/>
</dbReference>
<dbReference type="InterPro" id="IPR001264">
    <property type="entry name" value="Glyco_trans_51"/>
</dbReference>
<comment type="function">
    <text evidence="1">Cell wall formation. Synthesis of cross-linked peptidoglycan from the lipid intermediates. The enzyme has a penicillin-insensitive transglycosylase N-terminal domain (formation of linear glycan strands) and a penicillin-sensitive transpeptidase C-terminal domain (cross-linking of the peptide subunits).</text>
</comment>
<evidence type="ECO:0000256" key="15">
    <source>
        <dbReference type="ARBA" id="ARBA00022960"/>
    </source>
</evidence>
<evidence type="ECO:0000256" key="2">
    <source>
        <dbReference type="ARBA" id="ARBA00004401"/>
    </source>
</evidence>
<keyword evidence="8" id="KW-1003">Cell membrane</keyword>
<dbReference type="Gene3D" id="1.10.3810.10">
    <property type="entry name" value="Biosynthetic peptidoglycan transglycosylase-like"/>
    <property type="match status" value="1"/>
</dbReference>
<evidence type="ECO:0000259" key="29">
    <source>
        <dbReference type="Pfam" id="PF00912"/>
    </source>
</evidence>
<dbReference type="Pfam" id="PF00905">
    <property type="entry name" value="Transpeptidase"/>
    <property type="match status" value="1"/>
</dbReference>
<evidence type="ECO:0000256" key="9">
    <source>
        <dbReference type="ARBA" id="ARBA00022645"/>
    </source>
</evidence>
<evidence type="ECO:0000256" key="4">
    <source>
        <dbReference type="ARBA" id="ARBA00007090"/>
    </source>
</evidence>
<evidence type="ECO:0000256" key="27">
    <source>
        <dbReference type="SAM" id="SignalP"/>
    </source>
</evidence>
<evidence type="ECO:0000256" key="22">
    <source>
        <dbReference type="ARBA" id="ARBA00023316"/>
    </source>
</evidence>
<evidence type="ECO:0000256" key="26">
    <source>
        <dbReference type="ARBA" id="ARBA00060592"/>
    </source>
</evidence>
<feature type="domain" description="Penicillin-binding protein transpeptidase" evidence="28">
    <location>
        <begin position="306"/>
        <end position="571"/>
    </location>
</feature>